<evidence type="ECO:0000313" key="3">
    <source>
        <dbReference type="Proteomes" id="UP000016637"/>
    </source>
</evidence>
<protein>
    <recommendedName>
        <fullName evidence="1">DNA methylase adenine-specific domain-containing protein</fullName>
    </recommendedName>
</protein>
<sequence>MRKLSKLEELFFKIDRKTEENRSNNTYFESLINYLSLEKDEDYFEIVDNYSKETIRKAYQFLLLKSLKELNDPSYSITPEIITMYVSHLIECIFGEKSISVSDFASGSGNFLINIAALSNGEKILTSIDVDNNYVKLQQNIFNLLETNVNIINQDVLKPLNIKKQDIIVSDVPFGYYADIDNSLNYKLCSNNGYSLNSLLFIEQTVNYLKDNGIGILVVPKKVLEFDNKFKKFLEKDINLNAVITLPIEMFKTDEQVKVIILITKKEQKLLPKQVFLAEIPSYQNKKQYSNFIEEFKNWLKER</sequence>
<dbReference type="Proteomes" id="UP000016637">
    <property type="component" value="Unassembled WGS sequence"/>
</dbReference>
<proteinExistence type="predicted"/>
<dbReference type="HOGENOM" id="CLU_073534_0_0_9"/>
<dbReference type="AlphaFoldDB" id="U2SC28"/>
<name>U2SC28_9BACL</name>
<feature type="domain" description="DNA methylase adenine-specific" evidence="1">
    <location>
        <begin position="56"/>
        <end position="288"/>
    </location>
</feature>
<dbReference type="PATRIC" id="fig|1321820.3.peg.213"/>
<dbReference type="SUPFAM" id="SSF53335">
    <property type="entry name" value="S-adenosyl-L-methionine-dependent methyltransferases"/>
    <property type="match status" value="1"/>
</dbReference>
<evidence type="ECO:0000313" key="2">
    <source>
        <dbReference type="EMBL" id="ERK60302.1"/>
    </source>
</evidence>
<dbReference type="CDD" id="cd02440">
    <property type="entry name" value="AdoMet_MTases"/>
    <property type="match status" value="1"/>
</dbReference>
<dbReference type="EMBL" id="AWVP01000013">
    <property type="protein sequence ID" value="ERK60302.1"/>
    <property type="molecule type" value="Genomic_DNA"/>
</dbReference>
<dbReference type="Gene3D" id="3.40.50.150">
    <property type="entry name" value="Vaccinia Virus protein VP39"/>
    <property type="match status" value="1"/>
</dbReference>
<organism evidence="2 3">
    <name type="scientific">Gemella bergeri ATCC 700627</name>
    <dbReference type="NCBI Taxonomy" id="1321820"/>
    <lineage>
        <taxon>Bacteria</taxon>
        <taxon>Bacillati</taxon>
        <taxon>Bacillota</taxon>
        <taxon>Bacilli</taxon>
        <taxon>Bacillales</taxon>
        <taxon>Gemellaceae</taxon>
        <taxon>Gemella</taxon>
    </lineage>
</organism>
<dbReference type="GO" id="GO:0008170">
    <property type="term" value="F:N-methyltransferase activity"/>
    <property type="evidence" value="ECO:0007669"/>
    <property type="project" value="InterPro"/>
</dbReference>
<dbReference type="InterPro" id="IPR029063">
    <property type="entry name" value="SAM-dependent_MTases_sf"/>
</dbReference>
<dbReference type="GO" id="GO:0003677">
    <property type="term" value="F:DNA binding"/>
    <property type="evidence" value="ECO:0007669"/>
    <property type="project" value="InterPro"/>
</dbReference>
<accession>U2SC28</accession>
<dbReference type="PRINTS" id="PR00507">
    <property type="entry name" value="N12N6MTFRASE"/>
</dbReference>
<reference evidence="2 3" key="1">
    <citation type="submission" date="2013-08" db="EMBL/GenBank/DDBJ databases">
        <authorList>
            <person name="Weinstock G."/>
            <person name="Sodergren E."/>
            <person name="Wylie T."/>
            <person name="Fulton L."/>
            <person name="Fulton R."/>
            <person name="Fronick C."/>
            <person name="O'Laughlin M."/>
            <person name="Godfrey J."/>
            <person name="Miner T."/>
            <person name="Herter B."/>
            <person name="Appelbaum E."/>
            <person name="Cordes M."/>
            <person name="Lek S."/>
            <person name="Wollam A."/>
            <person name="Pepin K.H."/>
            <person name="Palsikar V.B."/>
            <person name="Mitreva M."/>
            <person name="Wilson R.K."/>
        </authorList>
    </citation>
    <scope>NUCLEOTIDE SEQUENCE [LARGE SCALE GENOMIC DNA]</scope>
    <source>
        <strain evidence="2 3">ATCC 700627</strain>
    </source>
</reference>
<dbReference type="PANTHER" id="PTHR41313:SF1">
    <property type="entry name" value="DNA METHYLASE ADENINE-SPECIFIC DOMAIN-CONTAINING PROTEIN"/>
    <property type="match status" value="1"/>
</dbReference>
<comment type="caution">
    <text evidence="2">The sequence shown here is derived from an EMBL/GenBank/DDBJ whole genome shotgun (WGS) entry which is preliminary data.</text>
</comment>
<dbReference type="eggNOG" id="COG0827">
    <property type="taxonomic scope" value="Bacteria"/>
</dbReference>
<dbReference type="InterPro" id="IPR003356">
    <property type="entry name" value="DNA_methylase_A-5"/>
</dbReference>
<dbReference type="Pfam" id="PF02384">
    <property type="entry name" value="N6_Mtase"/>
    <property type="match status" value="1"/>
</dbReference>
<keyword evidence="3" id="KW-1185">Reference proteome</keyword>
<evidence type="ECO:0000259" key="1">
    <source>
        <dbReference type="Pfam" id="PF02384"/>
    </source>
</evidence>
<dbReference type="InterPro" id="IPR052933">
    <property type="entry name" value="DNA_Protect_Modify"/>
</dbReference>
<gene>
    <name evidence="2" type="ORF">HMPREF1983_00215</name>
</gene>
<dbReference type="PANTHER" id="PTHR41313">
    <property type="entry name" value="ADENINE-SPECIFIC METHYLTRANSFERASE"/>
    <property type="match status" value="1"/>
</dbReference>